<protein>
    <submittedName>
        <fullName evidence="1">Uncharacterized protein</fullName>
    </submittedName>
</protein>
<dbReference type="Proteomes" id="UP000245125">
    <property type="component" value="Unassembled WGS sequence"/>
</dbReference>
<dbReference type="InterPro" id="IPR046534">
    <property type="entry name" value="DUF6599"/>
</dbReference>
<proteinExistence type="predicted"/>
<evidence type="ECO:0000313" key="2">
    <source>
        <dbReference type="Proteomes" id="UP000245125"/>
    </source>
</evidence>
<dbReference type="OrthoDB" id="282746at2"/>
<dbReference type="EMBL" id="OUUY01000122">
    <property type="protein sequence ID" value="SPQ01809.1"/>
    <property type="molecule type" value="Genomic_DNA"/>
</dbReference>
<sequence>MNPVPLKYRLVLLGLLPLIAGVLYFKGQKYDPALIDFKTTQRQEVSGPVTSPQAIQESQPLPVNQDIAGFRRVGEVRRYTKENLYEHVDGHAEYFISAGFQGLTVTEYVSAGSKATQAEIQTEVFDMGRPIQSFGVLVDESGENPAPVLVGTMGYKTSGGVNFIKGRYYVKISAFSTNTPVINFAKAFAGTISPGQDSFRIFAKFPDIGKVVKTRFAKEGYRGLDFLHNVIEREYSTGNGKIKVALMADSKLETGRLLSSFSDYFGKSGMRYEKTEKGGTDVYRVMDKYEGNWFLIRSPNAVFGVFGTDDEEILKFFMKEKE</sequence>
<keyword evidence="2" id="KW-1185">Reference proteome</keyword>
<reference evidence="2" key="1">
    <citation type="submission" date="2018-03" db="EMBL/GenBank/DDBJ databases">
        <authorList>
            <person name="Zecchin S."/>
        </authorList>
    </citation>
    <scope>NUCLEOTIDE SEQUENCE [LARGE SCALE GENOMIC DNA]</scope>
</reference>
<dbReference type="AlphaFoldDB" id="A0A2U3QK88"/>
<accession>A0A2U3QK88</accession>
<evidence type="ECO:0000313" key="1">
    <source>
        <dbReference type="EMBL" id="SPQ01809.1"/>
    </source>
</evidence>
<dbReference type="Pfam" id="PF20244">
    <property type="entry name" value="DUF6599"/>
    <property type="match status" value="1"/>
</dbReference>
<name>A0A2U3QK88_9BACT</name>
<gene>
    <name evidence="1" type="ORF">NBG4_720002</name>
</gene>
<organism evidence="1 2">
    <name type="scientific">Candidatus Sulfobium mesophilum</name>
    <dbReference type="NCBI Taxonomy" id="2016548"/>
    <lineage>
        <taxon>Bacteria</taxon>
        <taxon>Pseudomonadati</taxon>
        <taxon>Nitrospirota</taxon>
        <taxon>Nitrospiria</taxon>
        <taxon>Nitrospirales</taxon>
        <taxon>Nitrospiraceae</taxon>
        <taxon>Candidatus Sulfobium</taxon>
    </lineage>
</organism>